<protein>
    <submittedName>
        <fullName evidence="2">Uncharacterized protein</fullName>
    </submittedName>
</protein>
<evidence type="ECO:0000313" key="2">
    <source>
        <dbReference type="EMBL" id="MPM52262.1"/>
    </source>
</evidence>
<accession>A0A645AGC3</accession>
<reference evidence="2" key="1">
    <citation type="submission" date="2019-08" db="EMBL/GenBank/DDBJ databases">
        <authorList>
            <person name="Kucharzyk K."/>
            <person name="Murdoch R.W."/>
            <person name="Higgins S."/>
            <person name="Loffler F."/>
        </authorList>
    </citation>
    <scope>NUCLEOTIDE SEQUENCE</scope>
</reference>
<feature type="region of interest" description="Disordered" evidence="1">
    <location>
        <begin position="103"/>
        <end position="136"/>
    </location>
</feature>
<dbReference type="AlphaFoldDB" id="A0A645AGC3"/>
<feature type="compositionally biased region" description="Basic residues" evidence="1">
    <location>
        <begin position="121"/>
        <end position="136"/>
    </location>
</feature>
<proteinExistence type="predicted"/>
<gene>
    <name evidence="2" type="ORF">SDC9_99019</name>
</gene>
<feature type="compositionally biased region" description="Basic and acidic residues" evidence="1">
    <location>
        <begin position="103"/>
        <end position="120"/>
    </location>
</feature>
<sequence>MQQQWQDLLQRRNRSAEDLRHADRNFDQPVVAGQCRLPVGGSGLEPRWTHGRREVQPVCQHADSQAVHQQRLGRLGQPGPVHVVEQGDGYGRHRLQLGWSKGSDRFSTERQGRLHPEQRGSGRRHCAAPARRGQRRHQRLLRQHRPAVRFRRSPGGCADSQCAVGLWLQRHHRTGELLRSGRIGNLHGQAAEGHQWCVCQRELEWSGNV</sequence>
<dbReference type="EMBL" id="VSSQ01013780">
    <property type="protein sequence ID" value="MPM52262.1"/>
    <property type="molecule type" value="Genomic_DNA"/>
</dbReference>
<evidence type="ECO:0000256" key="1">
    <source>
        <dbReference type="SAM" id="MobiDB-lite"/>
    </source>
</evidence>
<organism evidence="2">
    <name type="scientific">bioreactor metagenome</name>
    <dbReference type="NCBI Taxonomy" id="1076179"/>
    <lineage>
        <taxon>unclassified sequences</taxon>
        <taxon>metagenomes</taxon>
        <taxon>ecological metagenomes</taxon>
    </lineage>
</organism>
<name>A0A645AGC3_9ZZZZ</name>
<comment type="caution">
    <text evidence="2">The sequence shown here is derived from an EMBL/GenBank/DDBJ whole genome shotgun (WGS) entry which is preliminary data.</text>
</comment>